<dbReference type="SFLD" id="SFLDS00019">
    <property type="entry name" value="Glutathione_Transferase_(cytos"/>
    <property type="match status" value="1"/>
</dbReference>
<keyword evidence="1" id="KW-0560">Oxidoreductase</keyword>
<dbReference type="SUPFAM" id="SSF52833">
    <property type="entry name" value="Thioredoxin-like"/>
    <property type="match status" value="1"/>
</dbReference>
<dbReference type="InParanoid" id="A0A0G4EV75"/>
<dbReference type="OMA" id="PGGYTKK"/>
<feature type="domain" description="GST N-terminal" evidence="2">
    <location>
        <begin position="20"/>
        <end position="115"/>
    </location>
</feature>
<dbReference type="InterPro" id="IPR004045">
    <property type="entry name" value="Glutathione_S-Trfase_N"/>
</dbReference>
<dbReference type="Gene3D" id="1.20.1050.10">
    <property type="match status" value="1"/>
</dbReference>
<evidence type="ECO:0000313" key="5">
    <source>
        <dbReference type="Proteomes" id="UP000041254"/>
    </source>
</evidence>
<dbReference type="SFLD" id="SFLDG00358">
    <property type="entry name" value="Main_(cytGST)"/>
    <property type="match status" value="1"/>
</dbReference>
<dbReference type="PhylomeDB" id="A0A0G4EV75"/>
<dbReference type="GO" id="GO:0004364">
    <property type="term" value="F:glutathione transferase activity"/>
    <property type="evidence" value="ECO:0007669"/>
    <property type="project" value="InterPro"/>
</dbReference>
<dbReference type="OrthoDB" id="4951845at2759"/>
<dbReference type="PRINTS" id="PR01625">
    <property type="entry name" value="GSTRNSFRASEO"/>
</dbReference>
<dbReference type="InterPro" id="IPR050983">
    <property type="entry name" value="GST_Omega/HSP26"/>
</dbReference>
<dbReference type="STRING" id="1169540.A0A0G4EV75"/>
<gene>
    <name evidence="4" type="ORF">Vbra_1728</name>
</gene>
<dbReference type="Pfam" id="PF13410">
    <property type="entry name" value="GST_C_2"/>
    <property type="match status" value="1"/>
</dbReference>
<dbReference type="GO" id="GO:0005737">
    <property type="term" value="C:cytoplasm"/>
    <property type="evidence" value="ECO:0007669"/>
    <property type="project" value="InterPro"/>
</dbReference>
<dbReference type="Gene3D" id="3.40.30.10">
    <property type="entry name" value="Glutaredoxin"/>
    <property type="match status" value="1"/>
</dbReference>
<dbReference type="Proteomes" id="UP000041254">
    <property type="component" value="Unassembled WGS sequence"/>
</dbReference>
<dbReference type="InterPro" id="IPR005442">
    <property type="entry name" value="GST_omega"/>
</dbReference>
<evidence type="ECO:0000256" key="1">
    <source>
        <dbReference type="ARBA" id="ARBA00023002"/>
    </source>
</evidence>
<feature type="domain" description="GST C-terminal" evidence="3">
    <location>
        <begin position="120"/>
        <end position="254"/>
    </location>
</feature>
<dbReference type="PROSITE" id="PS50404">
    <property type="entry name" value="GST_NTER"/>
    <property type="match status" value="1"/>
</dbReference>
<evidence type="ECO:0000259" key="2">
    <source>
        <dbReference type="PROSITE" id="PS50404"/>
    </source>
</evidence>
<dbReference type="InterPro" id="IPR036249">
    <property type="entry name" value="Thioredoxin-like_sf"/>
</dbReference>
<reference evidence="4 5" key="1">
    <citation type="submission" date="2014-11" db="EMBL/GenBank/DDBJ databases">
        <authorList>
            <person name="Zhu J."/>
            <person name="Qi W."/>
            <person name="Song R."/>
        </authorList>
    </citation>
    <scope>NUCLEOTIDE SEQUENCE [LARGE SCALE GENOMIC DNA]</scope>
</reference>
<organism evidence="4 5">
    <name type="scientific">Vitrella brassicaformis (strain CCMP3155)</name>
    <dbReference type="NCBI Taxonomy" id="1169540"/>
    <lineage>
        <taxon>Eukaryota</taxon>
        <taxon>Sar</taxon>
        <taxon>Alveolata</taxon>
        <taxon>Colpodellida</taxon>
        <taxon>Vitrellaceae</taxon>
        <taxon>Vitrella</taxon>
    </lineage>
</organism>
<dbReference type="GO" id="GO:0045174">
    <property type="term" value="F:glutathione dehydrogenase (ascorbate) activity"/>
    <property type="evidence" value="ECO:0007669"/>
    <property type="project" value="UniProtKB-ARBA"/>
</dbReference>
<dbReference type="EMBL" id="CDMY01000319">
    <property type="protein sequence ID" value="CEM02165.1"/>
    <property type="molecule type" value="Genomic_DNA"/>
</dbReference>
<dbReference type="AlphaFoldDB" id="A0A0G4EV75"/>
<dbReference type="InterPro" id="IPR036282">
    <property type="entry name" value="Glutathione-S-Trfase_C_sf"/>
</dbReference>
<dbReference type="InterPro" id="IPR040079">
    <property type="entry name" value="Glutathione_S-Trfase"/>
</dbReference>
<dbReference type="VEuPathDB" id="CryptoDB:Vbra_1728"/>
<dbReference type="SUPFAM" id="SSF47616">
    <property type="entry name" value="GST C-terminal domain-like"/>
    <property type="match status" value="1"/>
</dbReference>
<protein>
    <recommendedName>
        <fullName evidence="6">Glutathione transferase</fullName>
    </recommendedName>
</protein>
<dbReference type="PROSITE" id="PS50405">
    <property type="entry name" value="GST_CTER"/>
    <property type="match status" value="1"/>
</dbReference>
<dbReference type="PANTHER" id="PTHR43968:SF6">
    <property type="entry name" value="GLUTATHIONE S-TRANSFERASE OMEGA"/>
    <property type="match status" value="1"/>
</dbReference>
<accession>A0A0G4EV75</accession>
<dbReference type="PANTHER" id="PTHR43968">
    <property type="match status" value="1"/>
</dbReference>
<dbReference type="InterPro" id="IPR010987">
    <property type="entry name" value="Glutathione-S-Trfase_C-like"/>
</dbReference>
<proteinExistence type="predicted"/>
<name>A0A0G4EV75_VITBC</name>
<dbReference type="CDD" id="cd00570">
    <property type="entry name" value="GST_N_family"/>
    <property type="match status" value="1"/>
</dbReference>
<keyword evidence="5" id="KW-1185">Reference proteome</keyword>
<evidence type="ECO:0008006" key="6">
    <source>
        <dbReference type="Google" id="ProtNLM"/>
    </source>
</evidence>
<sequence length="270" mass="30629">MTSEGAKTIEQRSATSDAHADVTFFSSWFCPYAQRAWIALEEKGVAYKYVEINPYEIGADGDTKRALSLEQKRERYPEFVRCSPRGLVPALNHGKPVWESLVAAEYIDEAFDGPPLMPSHPHERALVRIWMAHCNDRVIPHYYKALMAETEEGRQAARDNFINGLYELGSFMHSLSPSGGCFLGGDRFSLMDIALAPWWQRAAVVLRHYRGFKFPEDGPVWQRLHSWFDAVAGRPSYQRTVVSPEELIRNYAGYADNSATSDAAKKFRDS</sequence>
<evidence type="ECO:0000313" key="4">
    <source>
        <dbReference type="EMBL" id="CEM02165.1"/>
    </source>
</evidence>
<dbReference type="Pfam" id="PF13409">
    <property type="entry name" value="GST_N_2"/>
    <property type="match status" value="1"/>
</dbReference>
<evidence type="ECO:0000259" key="3">
    <source>
        <dbReference type="PROSITE" id="PS50405"/>
    </source>
</evidence>